<dbReference type="Gene3D" id="2.30.130.30">
    <property type="entry name" value="Hypothetical protein"/>
    <property type="match status" value="1"/>
</dbReference>
<dbReference type="EMBL" id="LAZR01001278">
    <property type="protein sequence ID" value="KKN47409.1"/>
    <property type="molecule type" value="Genomic_DNA"/>
</dbReference>
<sequence length="156" mass="17779">MSRMVKPLRAITLWQPWASAIALGWKQAETRGRRTLHRGPIAIHAAKVWGPTQRTAARRLAGVIEKPAHYFDNEPRGAVVCVADLVDCIEMTEGIIIATPQLEIEFGGWEVGRWAWYLENVQSLLELDPGPLELRGRQSMWTLTRDETQEIRRRLA</sequence>
<organism evidence="1">
    <name type="scientific">marine sediment metagenome</name>
    <dbReference type="NCBI Taxonomy" id="412755"/>
    <lineage>
        <taxon>unclassified sequences</taxon>
        <taxon>metagenomes</taxon>
        <taxon>ecological metagenomes</taxon>
    </lineage>
</organism>
<comment type="caution">
    <text evidence="1">The sequence shown here is derived from an EMBL/GenBank/DDBJ whole genome shotgun (WGS) entry which is preliminary data.</text>
</comment>
<dbReference type="InterPro" id="IPR015947">
    <property type="entry name" value="PUA-like_sf"/>
</dbReference>
<evidence type="ECO:0000313" key="1">
    <source>
        <dbReference type="EMBL" id="KKN47409.1"/>
    </source>
</evidence>
<dbReference type="SUPFAM" id="SSF88697">
    <property type="entry name" value="PUA domain-like"/>
    <property type="match status" value="1"/>
</dbReference>
<gene>
    <name evidence="1" type="ORF">LCGC14_0663220</name>
</gene>
<dbReference type="AlphaFoldDB" id="A0A0F9QY37"/>
<protein>
    <submittedName>
        <fullName evidence="1">Uncharacterized protein</fullName>
    </submittedName>
</protein>
<proteinExistence type="predicted"/>
<name>A0A0F9QY37_9ZZZZ</name>
<reference evidence="1" key="1">
    <citation type="journal article" date="2015" name="Nature">
        <title>Complex archaea that bridge the gap between prokaryotes and eukaryotes.</title>
        <authorList>
            <person name="Spang A."/>
            <person name="Saw J.H."/>
            <person name="Jorgensen S.L."/>
            <person name="Zaremba-Niedzwiedzka K."/>
            <person name="Martijn J."/>
            <person name="Lind A.E."/>
            <person name="van Eijk R."/>
            <person name="Schleper C."/>
            <person name="Guy L."/>
            <person name="Ettema T.J."/>
        </authorList>
    </citation>
    <scope>NUCLEOTIDE SEQUENCE</scope>
</reference>
<accession>A0A0F9QY37</accession>